<dbReference type="InterPro" id="IPR052543">
    <property type="entry name" value="HTH_Metal-responsive_Reg"/>
</dbReference>
<protein>
    <submittedName>
        <fullName evidence="2">Transcriptional regulator</fullName>
    </submittedName>
</protein>
<dbReference type="GO" id="GO:0003700">
    <property type="term" value="F:DNA-binding transcription factor activity"/>
    <property type="evidence" value="ECO:0007669"/>
    <property type="project" value="InterPro"/>
</dbReference>
<gene>
    <name evidence="2" type="ORF">BH719_06500</name>
</gene>
<dbReference type="PANTHER" id="PTHR39168:SF1">
    <property type="entry name" value="TRANSCRIPTIONAL REGULATORY PROTEIN"/>
    <property type="match status" value="1"/>
</dbReference>
<dbReference type="InterPro" id="IPR036390">
    <property type="entry name" value="WH_DNA-bd_sf"/>
</dbReference>
<dbReference type="PRINTS" id="PR00778">
    <property type="entry name" value="HTHARSR"/>
</dbReference>
<dbReference type="EMBL" id="CP017298">
    <property type="protein sequence ID" value="AOS47535.1"/>
    <property type="molecule type" value="Genomic_DNA"/>
</dbReference>
<evidence type="ECO:0000313" key="2">
    <source>
        <dbReference type="EMBL" id="AOS47535.1"/>
    </source>
</evidence>
<dbReference type="Pfam" id="PF12840">
    <property type="entry name" value="HTH_20"/>
    <property type="match status" value="1"/>
</dbReference>
<dbReference type="OrthoDB" id="3232131at2"/>
<evidence type="ECO:0000313" key="3">
    <source>
        <dbReference type="Proteomes" id="UP000095214"/>
    </source>
</evidence>
<name>A0A1D8B329_9ACTO</name>
<dbReference type="GO" id="GO:0032791">
    <property type="term" value="F:lead ion binding"/>
    <property type="evidence" value="ECO:0007669"/>
    <property type="project" value="TreeGrafter"/>
</dbReference>
<dbReference type="CDD" id="cd00090">
    <property type="entry name" value="HTH_ARSR"/>
    <property type="match status" value="1"/>
</dbReference>
<dbReference type="GO" id="GO:0046686">
    <property type="term" value="P:response to cadmium ion"/>
    <property type="evidence" value="ECO:0007669"/>
    <property type="project" value="TreeGrafter"/>
</dbReference>
<dbReference type="SMART" id="SM00418">
    <property type="entry name" value="HTH_ARSR"/>
    <property type="match status" value="1"/>
</dbReference>
<evidence type="ECO:0000259" key="1">
    <source>
        <dbReference type="PROSITE" id="PS50987"/>
    </source>
</evidence>
<dbReference type="GO" id="GO:0003677">
    <property type="term" value="F:DNA binding"/>
    <property type="evidence" value="ECO:0007669"/>
    <property type="project" value="TreeGrafter"/>
</dbReference>
<feature type="domain" description="HTH arsR-type" evidence="1">
    <location>
        <begin position="1"/>
        <end position="91"/>
    </location>
</feature>
<dbReference type="SUPFAM" id="SSF46785">
    <property type="entry name" value="Winged helix' DNA-binding domain"/>
    <property type="match status" value="1"/>
</dbReference>
<sequence>MPDISKISSAFADRTRAAVCGALMDGTAWTPTELAGFCSVSKSTMSEHLAVLKAVGVVGEVRQGRHRYVRLAGPEVASVIESLASIAGANFPSPKNYNAHRANTEFAAGRTCYNHLAGELGVRLLQELSAHGYISAHLQVTEDGDELLRSWGIPHPERLEGKPCLDTTHRVFHLAGGLGSTICTRLLALSWIERTHSNRCARLVPEGRAALGAAGLSLP</sequence>
<dbReference type="KEGG" id="phon:BH719_06500"/>
<dbReference type="AlphaFoldDB" id="A0A1D8B329"/>
<dbReference type="STRING" id="178339.BH719_06500"/>
<dbReference type="Gene3D" id="1.10.10.10">
    <property type="entry name" value="Winged helix-like DNA-binding domain superfamily/Winged helix DNA-binding domain"/>
    <property type="match status" value="1"/>
</dbReference>
<dbReference type="GO" id="GO:0010288">
    <property type="term" value="P:response to lead ion"/>
    <property type="evidence" value="ECO:0007669"/>
    <property type="project" value="TreeGrafter"/>
</dbReference>
<organism evidence="2 3">
    <name type="scientific">Pauljensenia hongkongensis</name>
    <dbReference type="NCBI Taxonomy" id="178339"/>
    <lineage>
        <taxon>Bacteria</taxon>
        <taxon>Bacillati</taxon>
        <taxon>Actinomycetota</taxon>
        <taxon>Actinomycetes</taxon>
        <taxon>Actinomycetales</taxon>
        <taxon>Actinomycetaceae</taxon>
        <taxon>Pauljensenia</taxon>
    </lineage>
</organism>
<dbReference type="GO" id="GO:0097063">
    <property type="term" value="F:cadmium ion sensor activity"/>
    <property type="evidence" value="ECO:0007669"/>
    <property type="project" value="TreeGrafter"/>
</dbReference>
<proteinExistence type="predicted"/>
<dbReference type="InterPro" id="IPR036388">
    <property type="entry name" value="WH-like_DNA-bd_sf"/>
</dbReference>
<dbReference type="PROSITE" id="PS50987">
    <property type="entry name" value="HTH_ARSR_2"/>
    <property type="match status" value="1"/>
</dbReference>
<accession>A0A1D8B329</accession>
<dbReference type="Proteomes" id="UP000095214">
    <property type="component" value="Chromosome"/>
</dbReference>
<keyword evidence="3" id="KW-1185">Reference proteome</keyword>
<dbReference type="PANTHER" id="PTHR39168">
    <property type="entry name" value="TRANSCRIPTIONAL REGULATOR-RELATED"/>
    <property type="match status" value="1"/>
</dbReference>
<reference evidence="2 3" key="1">
    <citation type="submission" date="2016-09" db="EMBL/GenBank/DDBJ databases">
        <title>Complete genome sequence of Actinomyces hongkongensis HKU8.</title>
        <authorList>
            <person name="Gao Y.-X."/>
            <person name="Zhou Y.-Y."/>
            <person name="Xie Y."/>
            <person name="Wang M."/>
            <person name="Wang S.-J."/>
            <person name="Shen S.-G."/>
        </authorList>
    </citation>
    <scope>NUCLEOTIDE SEQUENCE [LARGE SCALE GENOMIC DNA]</scope>
    <source>
        <strain evidence="2 3">HKU8</strain>
    </source>
</reference>
<dbReference type="InterPro" id="IPR011991">
    <property type="entry name" value="ArsR-like_HTH"/>
</dbReference>
<dbReference type="InterPro" id="IPR001845">
    <property type="entry name" value="HTH_ArsR_DNA-bd_dom"/>
</dbReference>